<dbReference type="Proteomes" id="UP000503222">
    <property type="component" value="Chromosome"/>
</dbReference>
<dbReference type="RefSeq" id="WP_166411500.1">
    <property type="nucleotide sequence ID" value="NZ_CP049869.1"/>
</dbReference>
<feature type="transmembrane region" description="Helical" evidence="1">
    <location>
        <begin position="170"/>
        <end position="190"/>
    </location>
</feature>
<dbReference type="EMBL" id="CP049869">
    <property type="protein sequence ID" value="QIK79109.1"/>
    <property type="molecule type" value="Genomic_DNA"/>
</dbReference>
<reference evidence="3 4" key="1">
    <citation type="submission" date="2020-03" db="EMBL/GenBank/DDBJ databases">
        <title>Sphingomonas sp. nov., isolated from fish.</title>
        <authorList>
            <person name="Hyun D.-W."/>
            <person name="Bae J.-W."/>
        </authorList>
    </citation>
    <scope>NUCLEOTIDE SEQUENCE [LARGE SCALE GENOMIC DNA]</scope>
    <source>
        <strain evidence="3 4">HDW15B</strain>
    </source>
</reference>
<dbReference type="PANTHER" id="PTHR23028:SF53">
    <property type="entry name" value="ACYL_TRANSF_3 DOMAIN-CONTAINING PROTEIN"/>
    <property type="match status" value="1"/>
</dbReference>
<keyword evidence="3" id="KW-0012">Acyltransferase</keyword>
<protein>
    <submittedName>
        <fullName evidence="3">Acyltransferase</fullName>
    </submittedName>
</protein>
<accession>A0A6G7YQU6</accession>
<evidence type="ECO:0000259" key="2">
    <source>
        <dbReference type="Pfam" id="PF01757"/>
    </source>
</evidence>
<keyword evidence="4" id="KW-1185">Reference proteome</keyword>
<dbReference type="AlphaFoldDB" id="A0A6G7YQU6"/>
<evidence type="ECO:0000313" key="4">
    <source>
        <dbReference type="Proteomes" id="UP000503222"/>
    </source>
</evidence>
<feature type="transmembrane region" description="Helical" evidence="1">
    <location>
        <begin position="197"/>
        <end position="218"/>
    </location>
</feature>
<name>A0A6G7YQU6_9SPHN</name>
<sequence length="321" mass="34953">MFITLPRIPILDGWRAVSILLVLGGHLLPLGPSRFGLNGAIAASGMAIFFTLSGFLIASMLLANQDVPRFLTRRLLRILPLAWVAMLVLIILNNTSWSVAISNLLFVSNLPPHPLMNGGGHLWSLCVEVQFYAVIAIMVALGGKRALYLIPALALSVTALRVFTGTTMSITTWFRVDEILAGACLALVVHHYPKVRVPAFATVLLAPLIVAAAYPTPVAYLRPYLAAAAVGTSIYAAPGLMSALFTSRLAGWIAEISYGLYVLHGVLVDTWLGSGDKLVKYVKRPLLFIVTFLFAHLSFKYFERPIQKLGQRRTTAVNRAT</sequence>
<feature type="transmembrane region" description="Helical" evidence="1">
    <location>
        <begin position="75"/>
        <end position="100"/>
    </location>
</feature>
<organism evidence="3 4">
    <name type="scientific">Sphingomonas piscis</name>
    <dbReference type="NCBI Taxonomy" id="2714943"/>
    <lineage>
        <taxon>Bacteria</taxon>
        <taxon>Pseudomonadati</taxon>
        <taxon>Pseudomonadota</taxon>
        <taxon>Alphaproteobacteria</taxon>
        <taxon>Sphingomonadales</taxon>
        <taxon>Sphingomonadaceae</taxon>
        <taxon>Sphingomonas</taxon>
    </lineage>
</organism>
<dbReference type="InterPro" id="IPR050879">
    <property type="entry name" value="Acyltransferase_3"/>
</dbReference>
<feature type="transmembrane region" description="Helical" evidence="1">
    <location>
        <begin position="146"/>
        <end position="164"/>
    </location>
</feature>
<feature type="transmembrane region" description="Helical" evidence="1">
    <location>
        <begin position="285"/>
        <end position="302"/>
    </location>
</feature>
<dbReference type="Pfam" id="PF01757">
    <property type="entry name" value="Acyl_transf_3"/>
    <property type="match status" value="1"/>
</dbReference>
<dbReference type="KEGG" id="spii:G7077_09580"/>
<proteinExistence type="predicted"/>
<keyword evidence="3" id="KW-0808">Transferase</keyword>
<dbReference type="GO" id="GO:0009103">
    <property type="term" value="P:lipopolysaccharide biosynthetic process"/>
    <property type="evidence" value="ECO:0007669"/>
    <property type="project" value="TreeGrafter"/>
</dbReference>
<feature type="transmembrane region" description="Helical" evidence="1">
    <location>
        <begin position="120"/>
        <end position="139"/>
    </location>
</feature>
<keyword evidence="1" id="KW-1133">Transmembrane helix</keyword>
<feature type="transmembrane region" description="Helical" evidence="1">
    <location>
        <begin position="12"/>
        <end position="28"/>
    </location>
</feature>
<keyword evidence="1" id="KW-0472">Membrane</keyword>
<feature type="transmembrane region" description="Helical" evidence="1">
    <location>
        <begin position="224"/>
        <end position="245"/>
    </location>
</feature>
<gene>
    <name evidence="3" type="ORF">G7077_09580</name>
</gene>
<evidence type="ECO:0000313" key="3">
    <source>
        <dbReference type="EMBL" id="QIK79109.1"/>
    </source>
</evidence>
<feature type="transmembrane region" description="Helical" evidence="1">
    <location>
        <begin position="40"/>
        <end position="63"/>
    </location>
</feature>
<evidence type="ECO:0000256" key="1">
    <source>
        <dbReference type="SAM" id="Phobius"/>
    </source>
</evidence>
<feature type="transmembrane region" description="Helical" evidence="1">
    <location>
        <begin position="252"/>
        <end position="273"/>
    </location>
</feature>
<dbReference type="InterPro" id="IPR002656">
    <property type="entry name" value="Acyl_transf_3_dom"/>
</dbReference>
<dbReference type="GO" id="GO:0016020">
    <property type="term" value="C:membrane"/>
    <property type="evidence" value="ECO:0007669"/>
    <property type="project" value="TreeGrafter"/>
</dbReference>
<keyword evidence="1" id="KW-0812">Transmembrane</keyword>
<dbReference type="GO" id="GO:0016747">
    <property type="term" value="F:acyltransferase activity, transferring groups other than amino-acyl groups"/>
    <property type="evidence" value="ECO:0007669"/>
    <property type="project" value="InterPro"/>
</dbReference>
<dbReference type="PANTHER" id="PTHR23028">
    <property type="entry name" value="ACETYLTRANSFERASE"/>
    <property type="match status" value="1"/>
</dbReference>
<feature type="domain" description="Acyltransferase 3" evidence="2">
    <location>
        <begin position="10"/>
        <end position="294"/>
    </location>
</feature>